<dbReference type="InterPro" id="IPR016040">
    <property type="entry name" value="NAD(P)-bd_dom"/>
</dbReference>
<protein>
    <recommendedName>
        <fullName evidence="2">NAD(P)-binding domain-containing protein</fullName>
    </recommendedName>
</protein>
<evidence type="ECO:0000259" key="2">
    <source>
        <dbReference type="Pfam" id="PF13460"/>
    </source>
</evidence>
<dbReference type="PANTHER" id="PTHR48079">
    <property type="entry name" value="PROTEIN YEEZ"/>
    <property type="match status" value="1"/>
</dbReference>
<dbReference type="Gene3D" id="3.40.50.720">
    <property type="entry name" value="NAD(P)-binding Rossmann-like Domain"/>
    <property type="match status" value="1"/>
</dbReference>
<comment type="caution">
    <text evidence="3">The sequence shown here is derived from an EMBL/GenBank/DDBJ whole genome shotgun (WGS) entry which is preliminary data.</text>
</comment>
<feature type="compositionally biased region" description="Basic and acidic residues" evidence="1">
    <location>
        <begin position="83"/>
        <end position="93"/>
    </location>
</feature>
<dbReference type="PANTHER" id="PTHR48079:SF6">
    <property type="entry name" value="NAD(P)-BINDING DOMAIN-CONTAINING PROTEIN-RELATED"/>
    <property type="match status" value="1"/>
</dbReference>
<feature type="domain" description="NAD(P)-binding" evidence="2">
    <location>
        <begin position="696"/>
        <end position="783"/>
    </location>
</feature>
<feature type="compositionally biased region" description="Low complexity" evidence="1">
    <location>
        <begin position="56"/>
        <end position="66"/>
    </location>
</feature>
<dbReference type="STRING" id="92696.A0A4R0R3Z1"/>
<dbReference type="InterPro" id="IPR036291">
    <property type="entry name" value="NAD(P)-bd_dom_sf"/>
</dbReference>
<dbReference type="Proteomes" id="UP000292702">
    <property type="component" value="Unassembled WGS sequence"/>
</dbReference>
<feature type="compositionally biased region" description="Pro residues" evidence="1">
    <location>
        <begin position="532"/>
        <end position="542"/>
    </location>
</feature>
<feature type="compositionally biased region" description="Polar residues" evidence="1">
    <location>
        <begin position="22"/>
        <end position="34"/>
    </location>
</feature>
<feature type="compositionally biased region" description="Pro residues" evidence="1">
    <location>
        <begin position="513"/>
        <end position="524"/>
    </location>
</feature>
<feature type="region of interest" description="Disordered" evidence="1">
    <location>
        <begin position="428"/>
        <end position="542"/>
    </location>
</feature>
<feature type="region of interest" description="Disordered" evidence="1">
    <location>
        <begin position="1"/>
        <end position="131"/>
    </location>
</feature>
<dbReference type="GO" id="GO:0004029">
    <property type="term" value="F:aldehyde dehydrogenase (NAD+) activity"/>
    <property type="evidence" value="ECO:0007669"/>
    <property type="project" value="TreeGrafter"/>
</dbReference>
<accession>A0A4R0R3Z1</accession>
<dbReference type="SUPFAM" id="SSF51735">
    <property type="entry name" value="NAD(P)-binding Rossmann-fold domains"/>
    <property type="match status" value="1"/>
</dbReference>
<dbReference type="Pfam" id="PF13460">
    <property type="entry name" value="NAD_binding_10"/>
    <property type="match status" value="1"/>
</dbReference>
<proteinExistence type="predicted"/>
<dbReference type="InterPro" id="IPR051783">
    <property type="entry name" value="NAD(P)-dependent_oxidoreduct"/>
</dbReference>
<dbReference type="AlphaFoldDB" id="A0A4R0R3Z1"/>
<dbReference type="EMBL" id="RWJN01000418">
    <property type="protein sequence ID" value="TCD61922.1"/>
    <property type="molecule type" value="Genomic_DNA"/>
</dbReference>
<dbReference type="OrthoDB" id="3690045at2759"/>
<organism evidence="3 4">
    <name type="scientific">Steccherinum ochraceum</name>
    <dbReference type="NCBI Taxonomy" id="92696"/>
    <lineage>
        <taxon>Eukaryota</taxon>
        <taxon>Fungi</taxon>
        <taxon>Dikarya</taxon>
        <taxon>Basidiomycota</taxon>
        <taxon>Agaricomycotina</taxon>
        <taxon>Agaricomycetes</taxon>
        <taxon>Polyporales</taxon>
        <taxon>Steccherinaceae</taxon>
        <taxon>Steccherinum</taxon>
    </lineage>
</organism>
<reference evidence="3 4" key="1">
    <citation type="submission" date="2018-11" db="EMBL/GenBank/DDBJ databases">
        <title>Genome assembly of Steccherinum ochraceum LE-BIN_3174, the white-rot fungus of the Steccherinaceae family (The Residual Polyporoid clade, Polyporales, Basidiomycota).</title>
        <authorList>
            <person name="Fedorova T.V."/>
            <person name="Glazunova O.A."/>
            <person name="Landesman E.O."/>
            <person name="Moiseenko K.V."/>
            <person name="Psurtseva N.V."/>
            <person name="Savinova O.S."/>
            <person name="Shakhova N.V."/>
            <person name="Tyazhelova T.V."/>
            <person name="Vasina D.V."/>
        </authorList>
    </citation>
    <scope>NUCLEOTIDE SEQUENCE [LARGE SCALE GENOMIC DNA]</scope>
    <source>
        <strain evidence="3 4">LE-BIN_3174</strain>
    </source>
</reference>
<gene>
    <name evidence="3" type="ORF">EIP91_007714</name>
</gene>
<feature type="compositionally biased region" description="Acidic residues" evidence="1">
    <location>
        <begin position="453"/>
        <end position="466"/>
    </location>
</feature>
<evidence type="ECO:0000313" key="3">
    <source>
        <dbReference type="EMBL" id="TCD61922.1"/>
    </source>
</evidence>
<evidence type="ECO:0000313" key="4">
    <source>
        <dbReference type="Proteomes" id="UP000292702"/>
    </source>
</evidence>
<dbReference type="GO" id="GO:0005737">
    <property type="term" value="C:cytoplasm"/>
    <property type="evidence" value="ECO:0007669"/>
    <property type="project" value="TreeGrafter"/>
</dbReference>
<name>A0A4R0R3Z1_9APHY</name>
<feature type="compositionally biased region" description="Basic residues" evidence="1">
    <location>
        <begin position="71"/>
        <end position="81"/>
    </location>
</feature>
<sequence>MSDPTLHNLTGALASIAAQEQHAASSQTLDTQMHTDAPEPSQSQTQPTQPMPPGGQPMQGISIQGPEAPVKRRPGRPKGSGKKQLDPNAEPKIKRPVGRPRKDGLPAGSVGPKRPNRPRKRAPGTFASGPGSAAPGMFYGHYGEQWPTSISAPPMGVLNGRPPQIPFPLDPNLTQNWSDLSRTRPDVFLHALVASMSAPNPISAAGPSVEEAFKNHLLSLASNGKNPPGTASIPTLYSILKTFWLPSSPMYFSLTASASASRTPSEHRFLYWDPQPLVFNGISCPACNAPLINKGRIVSGPIKVYDLGKPFFVIGCEYVCESATCLPPGSGSEGRKFSSTDASILRSLPSGLRSEFPARLIEGQAGQSPDLGSGPDVWGWRGMGVSNSLWNMVRASLRAGLQKDAILGVIRGIIDGVPDEYPPWAYQVPPGLPMMSDAKGEAGPSGEHHKDDDEGEEEDEEEDEVVGDLQHGEKDDHPPPPSSPPEDYHEPWQGHPPHQEPAVADPSEQPNGQPAPPPQVPVPAPADLASPPVHPPPPVIAAAPPPEFAHTFVQQPPPYIPYGFGTQAPPPPPLPFGYYIPAPSASPAPPSTMKRTFAVMDGGHDPNLSEPQKRLTTFDAVVSQDGEIACGEWLPKLAEALHKSGAINIADIGELTSEELKKRISSRPSGLFTMTVRASDSRPQGPARAIKIVILGGTGYIGGVVVDGLLKHPQSSRFELIAFVRSEEKAKQIEGAGLGNLKAVSGSLTTLEDVVADAAVVFNLASSDDLPLTQAILDGAKKRFAATTVPLVLIHTGGAGVISDAAMGQFTSTKVYDDAGDEAALDALPESTWHRNVDIPLAAAHKEGYVKTYNIAPPLVWGLATGALVDAGLQSPVPTCIVIMSRLAIFRGQFGYAGPMLNSWSTVEVHDLARLELMIFDAVVLEGKEIAGGNAYYFTANGDAVSKEWIPKLAEALYKGGAIKTPDVSDVTPEELQKWSVLAAFAVNVRASDSRSRSLGWKPTKTKDDFVASIEENAKVVLKQPGMGASWAVFP</sequence>
<keyword evidence="4" id="KW-1185">Reference proteome</keyword>
<evidence type="ECO:0000256" key="1">
    <source>
        <dbReference type="SAM" id="MobiDB-lite"/>
    </source>
</evidence>